<reference evidence="10 11" key="1">
    <citation type="journal article" date="2024" name="Proc. Natl. Acad. Sci. U.S.A.">
        <title>The genetic regulatory architecture and epigenomic basis for age-related changes in rattlesnake venom.</title>
        <authorList>
            <person name="Hogan M.P."/>
            <person name="Holding M.L."/>
            <person name="Nystrom G.S."/>
            <person name="Colston T.J."/>
            <person name="Bartlett D.A."/>
            <person name="Mason A.J."/>
            <person name="Ellsworth S.A."/>
            <person name="Rautsaw R.M."/>
            <person name="Lawrence K.C."/>
            <person name="Strickland J.L."/>
            <person name="He B."/>
            <person name="Fraser P."/>
            <person name="Margres M.J."/>
            <person name="Gilbert D.M."/>
            <person name="Gibbs H.L."/>
            <person name="Parkinson C.L."/>
            <person name="Rokyta D.R."/>
        </authorList>
    </citation>
    <scope>NUCLEOTIDE SEQUENCE [LARGE SCALE GENOMIC DNA]</scope>
    <source>
        <strain evidence="10">DRR0105</strain>
    </source>
</reference>
<dbReference type="InterPro" id="IPR046946">
    <property type="entry name" value="TCAM1/2"/>
</dbReference>
<dbReference type="EMBL" id="JAOTOJ010000001">
    <property type="protein sequence ID" value="KAK9409006.1"/>
    <property type="molecule type" value="Genomic_DNA"/>
</dbReference>
<dbReference type="GO" id="GO:0005739">
    <property type="term" value="C:mitochondrion"/>
    <property type="evidence" value="ECO:0007669"/>
    <property type="project" value="UniProtKB-SubCell"/>
</dbReference>
<keyword evidence="6" id="KW-0053">Apoptosis</keyword>
<evidence type="ECO:0000256" key="1">
    <source>
        <dbReference type="ARBA" id="ARBA00022490"/>
    </source>
</evidence>
<feature type="compositionally biased region" description="Polar residues" evidence="8">
    <location>
        <begin position="250"/>
        <end position="268"/>
    </location>
</feature>
<dbReference type="PROSITE" id="PS50104">
    <property type="entry name" value="TIR"/>
    <property type="match status" value="1"/>
</dbReference>
<comment type="caution">
    <text evidence="10">The sequence shown here is derived from an EMBL/GenBank/DDBJ whole genome shotgun (WGS) entry which is preliminary data.</text>
</comment>
<dbReference type="GO" id="GO:0035591">
    <property type="term" value="F:signaling adaptor activity"/>
    <property type="evidence" value="ECO:0007669"/>
    <property type="project" value="TreeGrafter"/>
</dbReference>
<evidence type="ECO:0000256" key="8">
    <source>
        <dbReference type="SAM" id="MobiDB-lite"/>
    </source>
</evidence>
<dbReference type="GO" id="GO:0035666">
    <property type="term" value="P:TRIF-dependent toll-like receptor signaling pathway"/>
    <property type="evidence" value="ECO:0007669"/>
    <property type="project" value="InterPro"/>
</dbReference>
<keyword evidence="1 6" id="KW-0963">Cytoplasm</keyword>
<dbReference type="GO" id="GO:0005829">
    <property type="term" value="C:cytosol"/>
    <property type="evidence" value="ECO:0007669"/>
    <property type="project" value="UniProtKB-SubCell"/>
</dbReference>
<feature type="compositionally biased region" description="Polar residues" evidence="8">
    <location>
        <begin position="365"/>
        <end position="385"/>
    </location>
</feature>
<dbReference type="PANTHER" id="PTHR47230:SF1">
    <property type="entry name" value="TIR DOMAIN-CONTAINING ADAPTER MOLECULE 1"/>
    <property type="match status" value="1"/>
</dbReference>
<feature type="region of interest" description="Disordered" evidence="8">
    <location>
        <begin position="677"/>
        <end position="696"/>
    </location>
</feature>
<keyword evidence="2" id="KW-0597">Phosphoprotein</keyword>
<dbReference type="InterPro" id="IPR040886">
    <property type="entry name" value="TRIF_N"/>
</dbReference>
<evidence type="ECO:0000256" key="6">
    <source>
        <dbReference type="PIRNR" id="PIRNR037744"/>
    </source>
</evidence>
<keyword evidence="6" id="KW-0968">Cytoplasmic vesicle</keyword>
<feature type="domain" description="TIR" evidence="9">
    <location>
        <begin position="424"/>
        <end position="557"/>
    </location>
</feature>
<feature type="region of interest" description="Disordered" evidence="8">
    <location>
        <begin position="350"/>
        <end position="385"/>
    </location>
</feature>
<dbReference type="GO" id="GO:0043123">
    <property type="term" value="P:positive regulation of canonical NF-kappaB signal transduction"/>
    <property type="evidence" value="ECO:0007669"/>
    <property type="project" value="TreeGrafter"/>
</dbReference>
<evidence type="ECO:0000259" key="9">
    <source>
        <dbReference type="PROSITE" id="PS50104"/>
    </source>
</evidence>
<dbReference type="Proteomes" id="UP001474421">
    <property type="component" value="Unassembled WGS sequence"/>
</dbReference>
<dbReference type="AlphaFoldDB" id="A0AAW1C377"/>
<dbReference type="GO" id="GO:0006915">
    <property type="term" value="P:apoptotic process"/>
    <property type="evidence" value="ECO:0007669"/>
    <property type="project" value="UniProtKB-KW"/>
</dbReference>
<gene>
    <name evidence="10" type="ORF">NXF25_000181</name>
</gene>
<keyword evidence="6" id="KW-0496">Mitochondrion</keyword>
<evidence type="ECO:0000256" key="3">
    <source>
        <dbReference type="ARBA" id="ARBA00022588"/>
    </source>
</evidence>
<evidence type="ECO:0000313" key="10">
    <source>
        <dbReference type="EMBL" id="KAK9409006.1"/>
    </source>
</evidence>
<dbReference type="GO" id="GO:0043330">
    <property type="term" value="P:response to exogenous dsRNA"/>
    <property type="evidence" value="ECO:0007669"/>
    <property type="project" value="UniProtKB-UniRule"/>
</dbReference>
<dbReference type="GO" id="GO:0051607">
    <property type="term" value="P:defense response to virus"/>
    <property type="evidence" value="ECO:0007669"/>
    <property type="project" value="UniProtKB-UniRule"/>
</dbReference>
<comment type="subcellular location">
    <subcellularLocation>
        <location evidence="6">Cytoplasmic vesicle</location>
        <location evidence="6">Autophagosome</location>
    </subcellularLocation>
    <subcellularLocation>
        <location evidence="6">Cytoplasm</location>
        <location evidence="6">Cytosol</location>
    </subcellularLocation>
    <subcellularLocation>
        <location evidence="6">Mitochondrion</location>
    </subcellularLocation>
</comment>
<protein>
    <recommendedName>
        <fullName evidence="6">TIR domain-containing adapter molecule 1</fullName>
        <shortName evidence="6">TICAM-1</shortName>
    </recommendedName>
</protein>
<proteinExistence type="predicted"/>
<dbReference type="Gene3D" id="1.25.40.780">
    <property type="match status" value="1"/>
</dbReference>
<feature type="compositionally biased region" description="Acidic residues" evidence="8">
    <location>
        <begin position="684"/>
        <end position="696"/>
    </location>
</feature>
<sequence length="696" mass="75730">MGDESTQLNPGSEASAPAFKFGKNYEARLFRSITEPVPPLCGCNMPSNLDPALPRMTGTPQGDLGFEGILQTLSGIPAERLIQYRHKLSCLQQDRKSCHLLHVLLLWSLGREDEARVHLNSFRDDVVAYHLSQGLWGTGGAKTTTPEQLKDQAKVAQAVAEIYSLLVEEKLCEPLARDEAYRTAIQAFRASHMEGAQLKGLLDEAREKCGLPFLLTVPRNNSGALASGRWELPRRSSPVSIVSSSPPDNPQSLRSTGSPISYISNLQISETSTTSDSPSTTGRSLPLPSASQEDTGSVSLVNGCSTNSRRPSLPNSRGPCLPLDSKITLSSKASAQGSKHCTVTPVTTPSGDLSFSFQVPPLQKLDSTPSAGSAPQPGTHTSASASITSFGPLLSSSSPSFSSSDLASRSSEPSSVVPPDDERQFYTFVVLHAAEDELVACRVRERLEALGVSNGSTFSEDFLIPGCGQLNCFQNALDNSAFTLVLLTKNFTGRLCDYQRDTALMDSLTRCCKRNSVIPLVPKEHTLKSGEMPLLLASLVPLVEKSPVFDKRVKKTFTSRVIQEKKATWDFMRQIQEREEKIERERENQRLQQRLAVLNLQPSPALPPVVDISRPQTSFMEPGPDQASFSQPFMFSMGSPNAMPGPQLIIQNAQMIQIGDYNRMQVERSNAAVGMANETIEGPPVEEGEDNPGERK</sequence>
<evidence type="ECO:0000256" key="5">
    <source>
        <dbReference type="ARBA" id="ARBA00023198"/>
    </source>
</evidence>
<comment type="function">
    <text evidence="6">Involved in innate immunity against invading pathogens. Adapter used by TLR3, TLR4 (through TICAM2) and TLR5 to mediate NF-kappa-B and interferon-regulatory factor (IRF) activation, and to induce apoptosis. Ligand binding to these receptors results in TRIF recruitment through its TIR domain. Distinct protein-interaction motifs allow recruitment of the effector proteins TBK1, TRAF6 and RIPK1, which in turn, lead to the activation of transcription factors IRF3 and IRF7, NF-kappa-B and FADD respectively. Phosphorylation by TBK1 on the pLxIS motif leads to recruitment and subsequent activation of the transcription factor IRF3 to induce expression of type I interferon and exert a potent immunity against invading pathogens. Component of a multi-helicase-TICAM1 complex that acts as a cytoplasmic sensor of viral double-stranded RNA (dsRNA) and plays a role in the activation of a cascade of antiviral responses including the induction of pro-inflammatory cytokines.</text>
</comment>
<feature type="compositionally biased region" description="Low complexity" evidence="8">
    <location>
        <begin position="237"/>
        <end position="246"/>
    </location>
</feature>
<comment type="subunit">
    <text evidence="6">Homodimer. Found in a multi-helicase-TICAM1 complex at least composed of DHX36, DDX1, DDX21 and TICAM1.</text>
</comment>
<dbReference type="InterPro" id="IPR035897">
    <property type="entry name" value="Toll_tir_struct_dom_sf"/>
</dbReference>
<evidence type="ECO:0000256" key="7">
    <source>
        <dbReference type="SAM" id="Coils"/>
    </source>
</evidence>
<keyword evidence="11" id="KW-1185">Reference proteome</keyword>
<accession>A0AAW1C377</accession>
<dbReference type="GO" id="GO:0006954">
    <property type="term" value="P:inflammatory response"/>
    <property type="evidence" value="ECO:0007669"/>
    <property type="project" value="UniProtKB-KW"/>
</dbReference>
<evidence type="ECO:0000256" key="2">
    <source>
        <dbReference type="ARBA" id="ARBA00022553"/>
    </source>
</evidence>
<keyword evidence="3 6" id="KW-0399">Innate immunity</keyword>
<feature type="compositionally biased region" description="Low complexity" evidence="8">
    <location>
        <begin position="269"/>
        <end position="281"/>
    </location>
</feature>
<evidence type="ECO:0000256" key="4">
    <source>
        <dbReference type="ARBA" id="ARBA00022859"/>
    </source>
</evidence>
<dbReference type="Pfam" id="PF12721">
    <property type="entry name" value="RHIM"/>
    <property type="match status" value="1"/>
</dbReference>
<feature type="compositionally biased region" description="Polar residues" evidence="8">
    <location>
        <begin position="289"/>
        <end position="315"/>
    </location>
</feature>
<evidence type="ECO:0000313" key="11">
    <source>
        <dbReference type="Proteomes" id="UP001474421"/>
    </source>
</evidence>
<dbReference type="GO" id="GO:0045087">
    <property type="term" value="P:innate immune response"/>
    <property type="evidence" value="ECO:0007669"/>
    <property type="project" value="UniProtKB-UniRule"/>
</dbReference>
<keyword evidence="4 6" id="KW-0391">Immunity</keyword>
<dbReference type="GO" id="GO:0005768">
    <property type="term" value="C:endosome"/>
    <property type="evidence" value="ECO:0007669"/>
    <property type="project" value="TreeGrafter"/>
</dbReference>
<keyword evidence="5 6" id="KW-0395">Inflammatory response</keyword>
<feature type="coiled-coil region" evidence="7">
    <location>
        <begin position="572"/>
        <end position="601"/>
    </location>
</feature>
<dbReference type="InterPro" id="IPR025735">
    <property type="entry name" value="RHIM"/>
</dbReference>
<feature type="region of interest" description="Disordered" evidence="8">
    <location>
        <begin position="237"/>
        <end position="319"/>
    </location>
</feature>
<organism evidence="10 11">
    <name type="scientific">Crotalus adamanteus</name>
    <name type="common">Eastern diamondback rattlesnake</name>
    <dbReference type="NCBI Taxonomy" id="8729"/>
    <lineage>
        <taxon>Eukaryota</taxon>
        <taxon>Metazoa</taxon>
        <taxon>Chordata</taxon>
        <taxon>Craniata</taxon>
        <taxon>Vertebrata</taxon>
        <taxon>Euteleostomi</taxon>
        <taxon>Lepidosauria</taxon>
        <taxon>Squamata</taxon>
        <taxon>Bifurcata</taxon>
        <taxon>Unidentata</taxon>
        <taxon>Episquamata</taxon>
        <taxon>Toxicofera</taxon>
        <taxon>Serpentes</taxon>
        <taxon>Colubroidea</taxon>
        <taxon>Viperidae</taxon>
        <taxon>Crotalinae</taxon>
        <taxon>Crotalus</taxon>
    </lineage>
</organism>
<dbReference type="GO" id="GO:0005776">
    <property type="term" value="C:autophagosome"/>
    <property type="evidence" value="ECO:0007669"/>
    <property type="project" value="UniProtKB-SubCell"/>
</dbReference>
<dbReference type="Gene3D" id="3.40.50.10140">
    <property type="entry name" value="Toll/interleukin-1 receptor homology (TIR) domain"/>
    <property type="match status" value="1"/>
</dbReference>
<dbReference type="GO" id="GO:0032481">
    <property type="term" value="P:positive regulation of type I interferon production"/>
    <property type="evidence" value="ECO:0007669"/>
    <property type="project" value="TreeGrafter"/>
</dbReference>
<dbReference type="PANTHER" id="PTHR47230">
    <property type="entry name" value="TIR DOMAIN-CONTAINING ADAPTER MOLECULE 1"/>
    <property type="match status" value="1"/>
</dbReference>
<dbReference type="InterPro" id="IPR000157">
    <property type="entry name" value="TIR_dom"/>
</dbReference>
<comment type="domain">
    <text evidence="6">The N-terminal region is essential for activation of the IFNB promoter activity.</text>
</comment>
<dbReference type="Pfam" id="PF17798">
    <property type="entry name" value="TRIF-NTD"/>
    <property type="match status" value="1"/>
</dbReference>
<keyword evidence="7" id="KW-0175">Coiled coil</keyword>
<name>A0AAW1C377_CROAD</name>